<organism evidence="2 3">
    <name type="scientific">Eumeta variegata</name>
    <name type="common">Bagworm moth</name>
    <name type="synonym">Eumeta japonica</name>
    <dbReference type="NCBI Taxonomy" id="151549"/>
    <lineage>
        <taxon>Eukaryota</taxon>
        <taxon>Metazoa</taxon>
        <taxon>Ecdysozoa</taxon>
        <taxon>Arthropoda</taxon>
        <taxon>Hexapoda</taxon>
        <taxon>Insecta</taxon>
        <taxon>Pterygota</taxon>
        <taxon>Neoptera</taxon>
        <taxon>Endopterygota</taxon>
        <taxon>Lepidoptera</taxon>
        <taxon>Glossata</taxon>
        <taxon>Ditrysia</taxon>
        <taxon>Tineoidea</taxon>
        <taxon>Psychidae</taxon>
        <taxon>Oiketicinae</taxon>
        <taxon>Eumeta</taxon>
    </lineage>
</organism>
<evidence type="ECO:0000256" key="1">
    <source>
        <dbReference type="SAM" id="MobiDB-lite"/>
    </source>
</evidence>
<evidence type="ECO:0000313" key="2">
    <source>
        <dbReference type="EMBL" id="GBP16404.1"/>
    </source>
</evidence>
<sequence>MFYRIRLHTDYETTQCDNVDYHSLWTTTLRLLWRRSGAGRAGFGRAQEEINNKIRFLDLEDFTGYTNVLDLSQGRERPSSSAGAETKEKVTSHAVAAANTTRTGTARATSRRVNKLLPAAAGREAPRCRRRPRARGGGRAAPCGARPATKTTAGSGPAL</sequence>
<dbReference type="Proteomes" id="UP000299102">
    <property type="component" value="Unassembled WGS sequence"/>
</dbReference>
<proteinExistence type="predicted"/>
<comment type="caution">
    <text evidence="2">The sequence shown here is derived from an EMBL/GenBank/DDBJ whole genome shotgun (WGS) entry which is preliminary data.</text>
</comment>
<feature type="compositionally biased region" description="Polar residues" evidence="1">
    <location>
        <begin position="149"/>
        <end position="159"/>
    </location>
</feature>
<protein>
    <submittedName>
        <fullName evidence="2">Uncharacterized protein</fullName>
    </submittedName>
</protein>
<name>A0A4C1TR59_EUMVA</name>
<dbReference type="EMBL" id="BGZK01000079">
    <property type="protein sequence ID" value="GBP16404.1"/>
    <property type="molecule type" value="Genomic_DNA"/>
</dbReference>
<feature type="compositionally biased region" description="Low complexity" evidence="1">
    <location>
        <begin position="94"/>
        <end position="108"/>
    </location>
</feature>
<dbReference type="AlphaFoldDB" id="A0A4C1TR59"/>
<feature type="region of interest" description="Disordered" evidence="1">
    <location>
        <begin position="70"/>
        <end position="159"/>
    </location>
</feature>
<accession>A0A4C1TR59</accession>
<gene>
    <name evidence="2" type="ORF">EVAR_9986_1</name>
</gene>
<reference evidence="2 3" key="1">
    <citation type="journal article" date="2019" name="Commun. Biol.">
        <title>The bagworm genome reveals a unique fibroin gene that provides high tensile strength.</title>
        <authorList>
            <person name="Kono N."/>
            <person name="Nakamura H."/>
            <person name="Ohtoshi R."/>
            <person name="Tomita M."/>
            <person name="Numata K."/>
            <person name="Arakawa K."/>
        </authorList>
    </citation>
    <scope>NUCLEOTIDE SEQUENCE [LARGE SCALE GENOMIC DNA]</scope>
</reference>
<keyword evidence="3" id="KW-1185">Reference proteome</keyword>
<evidence type="ECO:0000313" key="3">
    <source>
        <dbReference type="Proteomes" id="UP000299102"/>
    </source>
</evidence>